<dbReference type="EMBL" id="CP053452">
    <property type="protein sequence ID" value="QJW99654.1"/>
    <property type="molecule type" value="Genomic_DNA"/>
</dbReference>
<dbReference type="Pfam" id="PF04542">
    <property type="entry name" value="Sigma70_r2"/>
    <property type="match status" value="1"/>
</dbReference>
<organism evidence="2 3">
    <name type="scientific">Frigoriglobus tundricola</name>
    <dbReference type="NCBI Taxonomy" id="2774151"/>
    <lineage>
        <taxon>Bacteria</taxon>
        <taxon>Pseudomonadati</taxon>
        <taxon>Planctomycetota</taxon>
        <taxon>Planctomycetia</taxon>
        <taxon>Gemmatales</taxon>
        <taxon>Gemmataceae</taxon>
        <taxon>Frigoriglobus</taxon>
    </lineage>
</organism>
<reference evidence="3" key="1">
    <citation type="submission" date="2020-05" db="EMBL/GenBank/DDBJ databases">
        <title>Frigoriglobus tundricola gen. nov., sp. nov., a psychrotolerant cellulolytic planctomycete of the family Gemmataceae with two divergent copies of 16S rRNA gene.</title>
        <authorList>
            <person name="Kulichevskaya I.S."/>
            <person name="Ivanova A.A."/>
            <person name="Naumoff D.G."/>
            <person name="Beletsky A.V."/>
            <person name="Rijpstra W.I.C."/>
            <person name="Sinninghe Damste J.S."/>
            <person name="Mardanov A.V."/>
            <person name="Ravin N.V."/>
            <person name="Dedysh S.N."/>
        </authorList>
    </citation>
    <scope>NUCLEOTIDE SEQUENCE [LARGE SCALE GENOMIC DNA]</scope>
    <source>
        <strain evidence="3">PL17</strain>
    </source>
</reference>
<dbReference type="AlphaFoldDB" id="A0A6M5Z1G8"/>
<sequence length="112" mass="12350">MTRPARFIQLALSRDRSTGTPPADTDLLRRYAVERDEAAFTELVRRNGPLVLRACRHILGEAHADDAFQTVFLLLARSADRLTRTGALAGVVARRGRSDRATRARRGPTAPA</sequence>
<accession>A0A6M5Z1G8</accession>
<gene>
    <name evidence="2" type="ORF">FTUN_7273</name>
</gene>
<dbReference type="KEGG" id="ftj:FTUN_7273"/>
<dbReference type="Gene3D" id="1.10.1740.10">
    <property type="match status" value="1"/>
</dbReference>
<evidence type="ECO:0000313" key="3">
    <source>
        <dbReference type="Proteomes" id="UP000503447"/>
    </source>
</evidence>
<evidence type="ECO:0000313" key="2">
    <source>
        <dbReference type="EMBL" id="QJW99654.1"/>
    </source>
</evidence>
<evidence type="ECO:0000259" key="1">
    <source>
        <dbReference type="Pfam" id="PF04542"/>
    </source>
</evidence>
<protein>
    <recommendedName>
        <fullName evidence="1">RNA polymerase sigma-70 region 2 domain-containing protein</fullName>
    </recommendedName>
</protein>
<dbReference type="GO" id="GO:0003700">
    <property type="term" value="F:DNA-binding transcription factor activity"/>
    <property type="evidence" value="ECO:0007669"/>
    <property type="project" value="InterPro"/>
</dbReference>
<keyword evidence="3" id="KW-1185">Reference proteome</keyword>
<dbReference type="GO" id="GO:0006352">
    <property type="term" value="P:DNA-templated transcription initiation"/>
    <property type="evidence" value="ECO:0007669"/>
    <property type="project" value="InterPro"/>
</dbReference>
<dbReference type="RefSeq" id="WP_171474581.1">
    <property type="nucleotide sequence ID" value="NZ_CP053452.2"/>
</dbReference>
<name>A0A6M5Z1G8_9BACT</name>
<dbReference type="InterPro" id="IPR007627">
    <property type="entry name" value="RNA_pol_sigma70_r2"/>
</dbReference>
<feature type="domain" description="RNA polymerase sigma-70 region 2" evidence="1">
    <location>
        <begin position="43"/>
        <end position="94"/>
    </location>
</feature>
<proteinExistence type="predicted"/>
<dbReference type="Proteomes" id="UP000503447">
    <property type="component" value="Chromosome"/>
</dbReference>
<dbReference type="SUPFAM" id="SSF88946">
    <property type="entry name" value="Sigma2 domain of RNA polymerase sigma factors"/>
    <property type="match status" value="1"/>
</dbReference>
<dbReference type="InterPro" id="IPR013325">
    <property type="entry name" value="RNA_pol_sigma_r2"/>
</dbReference>